<gene>
    <name evidence="2" type="ORF">COV55_04125</name>
</gene>
<dbReference type="PANTHER" id="PTHR48090:SF7">
    <property type="entry name" value="RFBJ PROTEIN"/>
    <property type="match status" value="1"/>
</dbReference>
<evidence type="ECO:0000313" key="3">
    <source>
        <dbReference type="Proteomes" id="UP000230564"/>
    </source>
</evidence>
<dbReference type="InterPro" id="IPR029044">
    <property type="entry name" value="Nucleotide-diphossugar_trans"/>
</dbReference>
<dbReference type="CDD" id="cd04179">
    <property type="entry name" value="DPM_DPG-synthase_like"/>
    <property type="match status" value="1"/>
</dbReference>
<dbReference type="GO" id="GO:0016740">
    <property type="term" value="F:transferase activity"/>
    <property type="evidence" value="ECO:0007669"/>
    <property type="project" value="UniProtKB-KW"/>
</dbReference>
<reference evidence="2 3" key="1">
    <citation type="submission" date="2017-09" db="EMBL/GenBank/DDBJ databases">
        <title>Depth-based differentiation of microbial function through sediment-hosted aquifers and enrichment of novel symbionts in the deep terrestrial subsurface.</title>
        <authorList>
            <person name="Probst A.J."/>
            <person name="Ladd B."/>
            <person name="Jarett J.K."/>
            <person name="Geller-Mcgrath D.E."/>
            <person name="Sieber C.M."/>
            <person name="Emerson J.B."/>
            <person name="Anantharaman K."/>
            <person name="Thomas B.C."/>
            <person name="Malmstrom R."/>
            <person name="Stieglmeier M."/>
            <person name="Klingl A."/>
            <person name="Woyke T."/>
            <person name="Ryan C.M."/>
            <person name="Banfield J.F."/>
        </authorList>
    </citation>
    <scope>NUCLEOTIDE SEQUENCE [LARGE SCALE GENOMIC DNA]</scope>
    <source>
        <strain evidence="2">CG11_big_fil_rev_8_21_14_0_20_36_20</strain>
    </source>
</reference>
<evidence type="ECO:0000259" key="1">
    <source>
        <dbReference type="Pfam" id="PF00535"/>
    </source>
</evidence>
<dbReference type="SUPFAM" id="SSF53448">
    <property type="entry name" value="Nucleotide-diphospho-sugar transferases"/>
    <property type="match status" value="1"/>
</dbReference>
<proteinExistence type="predicted"/>
<dbReference type="Proteomes" id="UP000230564">
    <property type="component" value="Unassembled WGS sequence"/>
</dbReference>
<feature type="domain" description="Glycosyltransferase 2-like" evidence="1">
    <location>
        <begin position="5"/>
        <end position="163"/>
    </location>
</feature>
<protein>
    <submittedName>
        <fullName evidence="2">Glycosyl transferase</fullName>
    </submittedName>
</protein>
<dbReference type="AlphaFoldDB" id="A0A2H0NE50"/>
<comment type="caution">
    <text evidence="2">The sequence shown here is derived from an EMBL/GenBank/DDBJ whole genome shotgun (WGS) entry which is preliminary data.</text>
</comment>
<keyword evidence="2" id="KW-0808">Transferase</keyword>
<organism evidence="2 3">
    <name type="scientific">Candidatus Komeilibacteria bacterium CG11_big_fil_rev_8_21_14_0_20_36_20</name>
    <dbReference type="NCBI Taxonomy" id="1974477"/>
    <lineage>
        <taxon>Bacteria</taxon>
        <taxon>Candidatus Komeiliibacteriota</taxon>
    </lineage>
</organism>
<dbReference type="Pfam" id="PF00535">
    <property type="entry name" value="Glycos_transf_2"/>
    <property type="match status" value="1"/>
</dbReference>
<dbReference type="Gene3D" id="3.90.550.10">
    <property type="entry name" value="Spore Coat Polysaccharide Biosynthesis Protein SpsA, Chain A"/>
    <property type="match status" value="1"/>
</dbReference>
<dbReference type="InterPro" id="IPR001173">
    <property type="entry name" value="Glyco_trans_2-like"/>
</dbReference>
<accession>A0A2H0NE50</accession>
<dbReference type="PANTHER" id="PTHR48090">
    <property type="entry name" value="UNDECAPRENYL-PHOSPHATE 4-DEOXY-4-FORMAMIDO-L-ARABINOSE TRANSFERASE-RELATED"/>
    <property type="match status" value="1"/>
</dbReference>
<dbReference type="EMBL" id="PCWQ01000013">
    <property type="protein sequence ID" value="PIR06445.1"/>
    <property type="molecule type" value="Genomic_DNA"/>
</dbReference>
<dbReference type="InterPro" id="IPR050256">
    <property type="entry name" value="Glycosyltransferase_2"/>
</dbReference>
<evidence type="ECO:0000313" key="2">
    <source>
        <dbReference type="EMBL" id="PIR06445.1"/>
    </source>
</evidence>
<sequence length="220" mass="24695">MNIYVIIPAYNEEKRIWQVLKDLSFLPYQVVVVDDASTDQTVAVVRPFPVTLLRHKINRDQGAALQTGNQYALEQGADIIVHFDADGQFVATEIEEMIAPIVSGHYDVVFGSRFLGKHSKMPWLKKSVILPIARLVNKIVLHIELTDPQNGFRVLSRKAAQQISIEQDGKAHCSEIIAKAFGQGLKVKEVPVTVIYHHFGQGFGDGWRILKDLLLSKIVK</sequence>
<name>A0A2H0NE50_9BACT</name>